<keyword evidence="2" id="KW-1185">Reference proteome</keyword>
<name>W6K0P6_9MICO</name>
<evidence type="ECO:0000313" key="2">
    <source>
        <dbReference type="Proteomes" id="UP000035763"/>
    </source>
</evidence>
<proteinExistence type="predicted"/>
<dbReference type="AlphaFoldDB" id="W6K0P6"/>
<evidence type="ECO:0000313" key="1">
    <source>
        <dbReference type="EMBL" id="CCH75027.1"/>
    </source>
</evidence>
<reference evidence="1 2" key="1">
    <citation type="journal article" date="2013" name="ISME J.">
        <title>A metabolic model for members of the genus Tetrasphaera involved in enhanced biological phosphorus removal.</title>
        <authorList>
            <person name="Kristiansen R."/>
            <person name="Nguyen H.T.T."/>
            <person name="Saunders A.M."/>
            <person name="Nielsen J.L."/>
            <person name="Wimmer R."/>
            <person name="Le V.Q."/>
            <person name="McIlroy S.J."/>
            <person name="Petrovski S."/>
            <person name="Seviour R.J."/>
            <person name="Calteau A."/>
            <person name="Nielsen K.L."/>
            <person name="Nielsen P.H."/>
        </authorList>
    </citation>
    <scope>NUCLEOTIDE SEQUENCE [LARGE SCALE GENOMIC DNA]</scope>
    <source>
        <strain evidence="1 2">Ben110</strain>
    </source>
</reference>
<accession>W6K0P6</accession>
<organism evidence="1 2">
    <name type="scientific">Nostocoides australiense Ben110</name>
    <dbReference type="NCBI Taxonomy" id="1193182"/>
    <lineage>
        <taxon>Bacteria</taxon>
        <taxon>Bacillati</taxon>
        <taxon>Actinomycetota</taxon>
        <taxon>Actinomycetes</taxon>
        <taxon>Micrococcales</taxon>
        <taxon>Intrasporangiaceae</taxon>
        <taxon>Nostocoides</taxon>
    </lineage>
</organism>
<sequence>MPRQIGRRFGIHRRVQGLGAGVAADDIHPVIANEDRHPRHGVGHLLQAGRHVSAGTMPWRATGRVDLAHEVEKVAAFDRAEPQRVHERGEDDIGCPAHMSALQLGVVVETHGRRIGDLLPTQAGHPTEAAEVGQADVAWGAAGAAGDEELLDVLLGLRAAHTEEAGPGRGCQEPTSLGLL</sequence>
<dbReference type="STRING" id="1193182.BN11_50048"/>
<protein>
    <submittedName>
        <fullName evidence="1">Uncharacterized protein</fullName>
    </submittedName>
</protein>
<gene>
    <name evidence="1" type="ORF">BN11_50048</name>
</gene>
<comment type="caution">
    <text evidence="1">The sequence shown here is derived from an EMBL/GenBank/DDBJ whole genome shotgun (WGS) entry which is preliminary data.</text>
</comment>
<dbReference type="EMBL" id="CAJA01000445">
    <property type="protein sequence ID" value="CCH75027.1"/>
    <property type="molecule type" value="Genomic_DNA"/>
</dbReference>
<dbReference type="Proteomes" id="UP000035763">
    <property type="component" value="Unassembled WGS sequence"/>
</dbReference>